<feature type="signal peptide" evidence="2">
    <location>
        <begin position="1"/>
        <end position="19"/>
    </location>
</feature>
<accession>A0A5C6DKL5</accession>
<dbReference type="RefSeq" id="WP_146601828.1">
    <property type="nucleotide sequence ID" value="NZ_SJPY01000007.1"/>
</dbReference>
<dbReference type="GO" id="GO:0016788">
    <property type="term" value="F:hydrolase activity, acting on ester bonds"/>
    <property type="evidence" value="ECO:0007669"/>
    <property type="project" value="UniProtKB-ARBA"/>
</dbReference>
<dbReference type="Proteomes" id="UP000315471">
    <property type="component" value="Unassembled WGS sequence"/>
</dbReference>
<dbReference type="Gene3D" id="3.40.50.1110">
    <property type="entry name" value="SGNH hydrolase"/>
    <property type="match status" value="1"/>
</dbReference>
<dbReference type="PANTHER" id="PTHR31988:SF19">
    <property type="entry name" value="9-O-ACETYL-N-ACETYLNEURAMINIC ACID DEACETYLASE-RELATED"/>
    <property type="match status" value="1"/>
</dbReference>
<reference evidence="4 5" key="1">
    <citation type="submission" date="2019-02" db="EMBL/GenBank/DDBJ databases">
        <title>Deep-cultivation of Planctomycetes and their phenomic and genomic characterization uncovers novel biology.</title>
        <authorList>
            <person name="Wiegand S."/>
            <person name="Jogler M."/>
            <person name="Boedeker C."/>
            <person name="Pinto D."/>
            <person name="Vollmers J."/>
            <person name="Rivas-Marin E."/>
            <person name="Kohn T."/>
            <person name="Peeters S.H."/>
            <person name="Heuer A."/>
            <person name="Rast P."/>
            <person name="Oberbeckmann S."/>
            <person name="Bunk B."/>
            <person name="Jeske O."/>
            <person name="Meyerdierks A."/>
            <person name="Storesund J.E."/>
            <person name="Kallscheuer N."/>
            <person name="Luecker S."/>
            <person name="Lage O.M."/>
            <person name="Pohl T."/>
            <person name="Merkel B.J."/>
            <person name="Hornburger P."/>
            <person name="Mueller R.-W."/>
            <person name="Bruemmer F."/>
            <person name="Labrenz M."/>
            <person name="Spormann A.M."/>
            <person name="Op Den Camp H."/>
            <person name="Overmann J."/>
            <person name="Amann R."/>
            <person name="Jetten M.S.M."/>
            <person name="Mascher T."/>
            <person name="Medema M.H."/>
            <person name="Devos D.P."/>
            <person name="Kaster A.-K."/>
            <person name="Ovreas L."/>
            <person name="Rohde M."/>
            <person name="Galperin M.Y."/>
            <person name="Jogler C."/>
        </authorList>
    </citation>
    <scope>NUCLEOTIDE SEQUENCE [LARGE SCALE GENOMIC DNA]</scope>
    <source>
        <strain evidence="4 5">Q31b</strain>
    </source>
</reference>
<evidence type="ECO:0000313" key="4">
    <source>
        <dbReference type="EMBL" id="TWU37913.1"/>
    </source>
</evidence>
<organism evidence="4 5">
    <name type="scientific">Novipirellula aureliae</name>
    <dbReference type="NCBI Taxonomy" id="2527966"/>
    <lineage>
        <taxon>Bacteria</taxon>
        <taxon>Pseudomonadati</taxon>
        <taxon>Planctomycetota</taxon>
        <taxon>Planctomycetia</taxon>
        <taxon>Pirellulales</taxon>
        <taxon>Pirellulaceae</taxon>
        <taxon>Novipirellula</taxon>
    </lineage>
</organism>
<sequence length="263" mass="28406" precursor="true">MKRAFIVTIFLMVGGFAHAVESSDGQRSSGIHKREVYLLIGQSNMAGRAPIESMDEGPIDGCELLNAEGKWEPATNPLNKYSTVGKKLSVQKLNPGYGFAKRLHELRPGISVGLVVNARGGTSISKWAKTSTEYDYYSAAVARTQAALADGNSRLAGILWHQGESDGNRTGSYMKKLTALIADLRADFNAPDLPFIAGQVEMDDTDGKPSRVFNDVIIQLPTVVSNTAVVSTEGLLTLDGTHFDSASQRELGRRYADALLSLK</sequence>
<dbReference type="InterPro" id="IPR052940">
    <property type="entry name" value="Carb_Esterase_6"/>
</dbReference>
<evidence type="ECO:0000259" key="3">
    <source>
        <dbReference type="Pfam" id="PF03629"/>
    </source>
</evidence>
<protein>
    <submittedName>
        <fullName evidence="4">Carbohydrate acetyl esterase/feruloyl esterase</fullName>
    </submittedName>
</protein>
<evidence type="ECO:0000256" key="2">
    <source>
        <dbReference type="SAM" id="SignalP"/>
    </source>
</evidence>
<proteinExistence type="predicted"/>
<evidence type="ECO:0000313" key="5">
    <source>
        <dbReference type="Proteomes" id="UP000315471"/>
    </source>
</evidence>
<dbReference type="InterPro" id="IPR005181">
    <property type="entry name" value="SASA"/>
</dbReference>
<keyword evidence="2" id="KW-0732">Signal</keyword>
<keyword evidence="5" id="KW-1185">Reference proteome</keyword>
<feature type="chain" id="PRO_5022966419" evidence="2">
    <location>
        <begin position="20"/>
        <end position="263"/>
    </location>
</feature>
<dbReference type="AlphaFoldDB" id="A0A5C6DKL5"/>
<feature type="domain" description="Sialate O-acetylesterase" evidence="3">
    <location>
        <begin position="34"/>
        <end position="260"/>
    </location>
</feature>
<dbReference type="EMBL" id="SJPY01000007">
    <property type="protein sequence ID" value="TWU37913.1"/>
    <property type="molecule type" value="Genomic_DNA"/>
</dbReference>
<dbReference type="InterPro" id="IPR036514">
    <property type="entry name" value="SGNH_hydro_sf"/>
</dbReference>
<dbReference type="PANTHER" id="PTHR31988">
    <property type="entry name" value="ESTERASE, PUTATIVE (DUF303)-RELATED"/>
    <property type="match status" value="1"/>
</dbReference>
<dbReference type="OrthoDB" id="9795554at2"/>
<keyword evidence="1" id="KW-0378">Hydrolase</keyword>
<gene>
    <name evidence="4" type="primary">axe1-6A</name>
    <name evidence="4" type="ORF">Q31b_47020</name>
</gene>
<comment type="caution">
    <text evidence="4">The sequence shown here is derived from an EMBL/GenBank/DDBJ whole genome shotgun (WGS) entry which is preliminary data.</text>
</comment>
<dbReference type="SUPFAM" id="SSF52266">
    <property type="entry name" value="SGNH hydrolase"/>
    <property type="match status" value="1"/>
</dbReference>
<dbReference type="Pfam" id="PF03629">
    <property type="entry name" value="SASA"/>
    <property type="match status" value="1"/>
</dbReference>
<name>A0A5C6DKL5_9BACT</name>
<evidence type="ECO:0000256" key="1">
    <source>
        <dbReference type="ARBA" id="ARBA00022801"/>
    </source>
</evidence>